<dbReference type="OrthoDB" id="6064658at2"/>
<evidence type="ECO:0000256" key="2">
    <source>
        <dbReference type="SAM" id="MobiDB-lite"/>
    </source>
</evidence>
<evidence type="ECO:0000313" key="3">
    <source>
        <dbReference type="EMBL" id="RCX32072.1"/>
    </source>
</evidence>
<feature type="compositionally biased region" description="Polar residues" evidence="2">
    <location>
        <begin position="352"/>
        <end position="366"/>
    </location>
</feature>
<accession>A0A369CDG0</accession>
<organism evidence="3 4">
    <name type="scientific">Thioalbus denitrificans</name>
    <dbReference type="NCBI Taxonomy" id="547122"/>
    <lineage>
        <taxon>Bacteria</taxon>
        <taxon>Pseudomonadati</taxon>
        <taxon>Pseudomonadota</taxon>
        <taxon>Gammaproteobacteria</taxon>
        <taxon>Chromatiales</taxon>
        <taxon>Ectothiorhodospiraceae</taxon>
        <taxon>Thioalbus</taxon>
    </lineage>
</organism>
<protein>
    <submittedName>
        <fullName evidence="3">Uncharacterized protein</fullName>
    </submittedName>
</protein>
<name>A0A369CDG0_9GAMM</name>
<dbReference type="RefSeq" id="WP_114278891.1">
    <property type="nucleotide sequence ID" value="NZ_QPJY01000002.1"/>
</dbReference>
<feature type="coiled-coil region" evidence="1">
    <location>
        <begin position="214"/>
        <end position="241"/>
    </location>
</feature>
<dbReference type="EMBL" id="QPJY01000002">
    <property type="protein sequence ID" value="RCX32072.1"/>
    <property type="molecule type" value="Genomic_DNA"/>
</dbReference>
<reference evidence="3 4" key="1">
    <citation type="submission" date="2018-07" db="EMBL/GenBank/DDBJ databases">
        <title>Genomic Encyclopedia of Type Strains, Phase IV (KMG-IV): sequencing the most valuable type-strain genomes for metagenomic binning, comparative biology and taxonomic classification.</title>
        <authorList>
            <person name="Goeker M."/>
        </authorList>
    </citation>
    <scope>NUCLEOTIDE SEQUENCE [LARGE SCALE GENOMIC DNA]</scope>
    <source>
        <strain evidence="3 4">DSM 26407</strain>
    </source>
</reference>
<dbReference type="Proteomes" id="UP000252707">
    <property type="component" value="Unassembled WGS sequence"/>
</dbReference>
<dbReference type="AlphaFoldDB" id="A0A369CDG0"/>
<sequence>MSLQRTKLSTAVRKAAGEASSDQLEAINRLALAELAAEQVYVRTAYLGHNGIDRDREVLDDGLLDDFARTLPGKGLHLRHPGGWNGDSGPGIGRWFEARVVEMSLDEARAALREPGLQFPPGTERAKLLEASSYLPRSGKNADLILDIDAGVAGDQSLGFTASDRTAIQNPAGDTIAYRLLGPGEALEASLVWLGAQPGARFHKGAPRPTAEDHEMSEEQMKALQKKADDAEARAKALQPKADGFDAIAKAVGDGLAADPDALKAAVSAGQAAHDELVNDIVSSERLAGMVTGDDEASTKNAKALYADWSMDRLKAYAERVKKLVPAGGTIAGGDPNATAAGGGPRPKQDGQKSAFNPTENPLVTG</sequence>
<proteinExistence type="predicted"/>
<keyword evidence="4" id="KW-1185">Reference proteome</keyword>
<evidence type="ECO:0000313" key="4">
    <source>
        <dbReference type="Proteomes" id="UP000252707"/>
    </source>
</evidence>
<feature type="region of interest" description="Disordered" evidence="2">
    <location>
        <begin position="327"/>
        <end position="366"/>
    </location>
</feature>
<comment type="caution">
    <text evidence="3">The sequence shown here is derived from an EMBL/GenBank/DDBJ whole genome shotgun (WGS) entry which is preliminary data.</text>
</comment>
<evidence type="ECO:0000256" key="1">
    <source>
        <dbReference type="SAM" id="Coils"/>
    </source>
</evidence>
<gene>
    <name evidence="3" type="ORF">DFQ59_102425</name>
</gene>
<keyword evidence="1" id="KW-0175">Coiled coil</keyword>